<comment type="caution">
    <text evidence="2">The sequence shown here is derived from an EMBL/GenBank/DDBJ whole genome shotgun (WGS) entry which is preliminary data.</text>
</comment>
<feature type="compositionally biased region" description="Polar residues" evidence="1">
    <location>
        <begin position="14"/>
        <end position="31"/>
    </location>
</feature>
<accession>A0A1Y2CB72</accession>
<feature type="compositionally biased region" description="Polar residues" evidence="1">
    <location>
        <begin position="52"/>
        <end position="70"/>
    </location>
</feature>
<protein>
    <submittedName>
        <fullName evidence="2">Uncharacterized protein</fullName>
    </submittedName>
</protein>
<sequence length="123" mass="13209">MTILTRMTLAAHPANTSPSQTESSDSTNNALQPILPQMEAEFEVIPEAAEGTPTTPSRTSHIKTNTQNNQKHPHSNFPAGPSHPPHLLPEATCPHKAGSSPQNTRNSGPPFHPQSKPVRGRSL</sequence>
<name>A0A1Y2CB72_9FUNG</name>
<evidence type="ECO:0000313" key="2">
    <source>
        <dbReference type="EMBL" id="ORY44301.1"/>
    </source>
</evidence>
<evidence type="ECO:0000313" key="3">
    <source>
        <dbReference type="Proteomes" id="UP000193642"/>
    </source>
</evidence>
<keyword evidence="3" id="KW-1185">Reference proteome</keyword>
<dbReference type="AlphaFoldDB" id="A0A1Y2CB72"/>
<dbReference type="EMBL" id="MCGO01000022">
    <property type="protein sequence ID" value="ORY44301.1"/>
    <property type="molecule type" value="Genomic_DNA"/>
</dbReference>
<proteinExistence type="predicted"/>
<feature type="region of interest" description="Disordered" evidence="1">
    <location>
        <begin position="1"/>
        <end position="123"/>
    </location>
</feature>
<evidence type="ECO:0000256" key="1">
    <source>
        <dbReference type="SAM" id="MobiDB-lite"/>
    </source>
</evidence>
<gene>
    <name evidence="2" type="ORF">BCR33DRAFT_218820</name>
</gene>
<reference evidence="2 3" key="1">
    <citation type="submission" date="2016-07" db="EMBL/GenBank/DDBJ databases">
        <title>Pervasive Adenine N6-methylation of Active Genes in Fungi.</title>
        <authorList>
            <consortium name="DOE Joint Genome Institute"/>
            <person name="Mondo S.J."/>
            <person name="Dannebaum R.O."/>
            <person name="Kuo R.C."/>
            <person name="Labutti K."/>
            <person name="Haridas S."/>
            <person name="Kuo A."/>
            <person name="Salamov A."/>
            <person name="Ahrendt S.R."/>
            <person name="Lipzen A."/>
            <person name="Sullivan W."/>
            <person name="Andreopoulos W.B."/>
            <person name="Clum A."/>
            <person name="Lindquist E."/>
            <person name="Daum C."/>
            <person name="Ramamoorthy G.K."/>
            <person name="Gryganskyi A."/>
            <person name="Culley D."/>
            <person name="Magnuson J.K."/>
            <person name="James T.Y."/>
            <person name="O'Malley M.A."/>
            <person name="Stajich J.E."/>
            <person name="Spatafora J.W."/>
            <person name="Visel A."/>
            <person name="Grigoriev I.V."/>
        </authorList>
    </citation>
    <scope>NUCLEOTIDE SEQUENCE [LARGE SCALE GENOMIC DNA]</scope>
    <source>
        <strain evidence="2 3">JEL800</strain>
    </source>
</reference>
<organism evidence="2 3">
    <name type="scientific">Rhizoclosmatium globosum</name>
    <dbReference type="NCBI Taxonomy" id="329046"/>
    <lineage>
        <taxon>Eukaryota</taxon>
        <taxon>Fungi</taxon>
        <taxon>Fungi incertae sedis</taxon>
        <taxon>Chytridiomycota</taxon>
        <taxon>Chytridiomycota incertae sedis</taxon>
        <taxon>Chytridiomycetes</taxon>
        <taxon>Chytridiales</taxon>
        <taxon>Chytriomycetaceae</taxon>
        <taxon>Rhizoclosmatium</taxon>
    </lineage>
</organism>
<dbReference type="Proteomes" id="UP000193642">
    <property type="component" value="Unassembled WGS sequence"/>
</dbReference>